<evidence type="ECO:0000259" key="2">
    <source>
        <dbReference type="PROSITE" id="PS50113"/>
    </source>
</evidence>
<dbReference type="InterPro" id="IPR043128">
    <property type="entry name" value="Rev_trsase/Diguanyl_cyclase"/>
</dbReference>
<dbReference type="CDD" id="cd01949">
    <property type="entry name" value="GGDEF"/>
    <property type="match status" value="1"/>
</dbReference>
<dbReference type="NCBIfam" id="TIGR00254">
    <property type="entry name" value="GGDEF"/>
    <property type="match status" value="1"/>
</dbReference>
<dbReference type="CDD" id="cd18774">
    <property type="entry name" value="PDC2_HK_sensor"/>
    <property type="match status" value="1"/>
</dbReference>
<accession>A0A840S5L8</accession>
<keyword evidence="6" id="KW-1185">Reference proteome</keyword>
<dbReference type="CDD" id="cd00130">
    <property type="entry name" value="PAS"/>
    <property type="match status" value="1"/>
</dbReference>
<name>A0A840S5L8_9SPIR</name>
<keyword evidence="1" id="KW-0812">Transmembrane</keyword>
<dbReference type="InterPro" id="IPR000014">
    <property type="entry name" value="PAS"/>
</dbReference>
<keyword evidence="1" id="KW-1133">Transmembrane helix</keyword>
<dbReference type="SMART" id="SM00267">
    <property type="entry name" value="GGDEF"/>
    <property type="match status" value="1"/>
</dbReference>
<dbReference type="AlphaFoldDB" id="A0A840S5L8"/>
<proteinExistence type="predicted"/>
<gene>
    <name evidence="5" type="ORF">DYE49_08440</name>
    <name evidence="4" type="ORF">HNP77_000133</name>
</gene>
<dbReference type="InterPro" id="IPR029787">
    <property type="entry name" value="Nucleotide_cyclase"/>
</dbReference>
<dbReference type="PANTHER" id="PTHR44757">
    <property type="entry name" value="DIGUANYLATE CYCLASE DGCP"/>
    <property type="match status" value="1"/>
</dbReference>
<dbReference type="SUPFAM" id="SSF55073">
    <property type="entry name" value="Nucleotide cyclase"/>
    <property type="match status" value="1"/>
</dbReference>
<dbReference type="KEGG" id="trc:DYE49_08440"/>
<dbReference type="InterPro" id="IPR035965">
    <property type="entry name" value="PAS-like_dom_sf"/>
</dbReference>
<feature type="transmembrane region" description="Helical" evidence="1">
    <location>
        <begin position="288"/>
        <end position="310"/>
    </location>
</feature>
<dbReference type="InterPro" id="IPR052155">
    <property type="entry name" value="Biofilm_reg_signaling"/>
</dbReference>
<dbReference type="InterPro" id="IPR013655">
    <property type="entry name" value="PAS_fold_3"/>
</dbReference>
<dbReference type="Gene3D" id="3.30.450.20">
    <property type="entry name" value="PAS domain"/>
    <property type="match status" value="2"/>
</dbReference>
<reference evidence="4 6" key="2">
    <citation type="submission" date="2020-08" db="EMBL/GenBank/DDBJ databases">
        <title>Genomic Encyclopedia of Type Strains, Phase IV (KMG-IV): sequencing the most valuable type-strain genomes for metagenomic binning, comparative biology and taxonomic classification.</title>
        <authorList>
            <person name="Goeker M."/>
        </authorList>
    </citation>
    <scope>NUCLEOTIDE SEQUENCE [LARGE SCALE GENOMIC DNA]</scope>
    <source>
        <strain evidence="4 6">DSM 103679</strain>
    </source>
</reference>
<dbReference type="InterPro" id="IPR000160">
    <property type="entry name" value="GGDEF_dom"/>
</dbReference>
<reference evidence="5 7" key="1">
    <citation type="submission" date="2018-08" db="EMBL/GenBank/DDBJ databases">
        <title>The first complete genome of Treponema rectale (CHPAT), a commensal spirochete of the bovine rectum.</title>
        <authorList>
            <person name="Staton G.J."/>
            <person name="Clegg S.R."/>
            <person name="Carter S.D."/>
            <person name="Radford A.D."/>
            <person name="Darby A."/>
            <person name="Hall N."/>
            <person name="Birtles R.J."/>
            <person name="Evans N.J."/>
        </authorList>
    </citation>
    <scope>NUCLEOTIDE SEQUENCE [LARGE SCALE GENOMIC DNA]</scope>
    <source>
        <strain evidence="5 7">CHPA</strain>
    </source>
</reference>
<evidence type="ECO:0000313" key="4">
    <source>
        <dbReference type="EMBL" id="MBB5217789.1"/>
    </source>
</evidence>
<organism evidence="4 6">
    <name type="scientific">Treponema rectale</name>
    <dbReference type="NCBI Taxonomy" id="744512"/>
    <lineage>
        <taxon>Bacteria</taxon>
        <taxon>Pseudomonadati</taxon>
        <taxon>Spirochaetota</taxon>
        <taxon>Spirochaetia</taxon>
        <taxon>Spirochaetales</taxon>
        <taxon>Treponemataceae</taxon>
        <taxon>Treponema</taxon>
    </lineage>
</organism>
<dbReference type="EMBL" id="JACHFR010000001">
    <property type="protein sequence ID" value="MBB5217789.1"/>
    <property type="molecule type" value="Genomic_DNA"/>
</dbReference>
<evidence type="ECO:0000313" key="5">
    <source>
        <dbReference type="EMBL" id="QOS40484.1"/>
    </source>
</evidence>
<keyword evidence="1" id="KW-0472">Membrane</keyword>
<feature type="domain" description="PAC" evidence="2">
    <location>
        <begin position="395"/>
        <end position="447"/>
    </location>
</feature>
<evidence type="ECO:0000256" key="1">
    <source>
        <dbReference type="SAM" id="Phobius"/>
    </source>
</evidence>
<dbReference type="InterPro" id="IPR000700">
    <property type="entry name" value="PAS-assoc_C"/>
</dbReference>
<dbReference type="Proteomes" id="UP000578697">
    <property type="component" value="Unassembled WGS sequence"/>
</dbReference>
<dbReference type="PROSITE" id="PS50113">
    <property type="entry name" value="PAC"/>
    <property type="match status" value="1"/>
</dbReference>
<sequence>MRQLKIQLPVIASILITLGCIIGVAFWFDSNTESLIEKSVKQSLEQTCRAQSAGFKTRLEDQLTMLRSMAMHFDSTDMNNFDQIKSSISQFKNTATFSSLYVADKNGRAISTENEEINIYNMDFFDKTFSNQEIITKQILPGTNYTESLILSVPIRKKRQTTGILFGVYSGEGLNTFIEGFNYNENASSILISSDGMIIARSKNSKLVTNRIVNFFDLGTSWGINGDTDINTVKSALNTSKPLVIPYETGSQKRMAILAPVAVSGWFYALITPQTVITDMSTTISSQIIAVEIILSLAFMILIFSIIYLVKNNNEMLRANEKFRIATKQTQTIVFDYDFFKERLELSGDTEFLSTKYIDRLQGKQVIDLINNVHPDDISFIKDIQDLRNNTETAFNREVRIKCRDENYYWFKFIGTVVRTENGAAHRFVGNLVNVDEVMNKEQLLKQKAEEDPLTGLLNKSTFRERIEKVLGNSGDSELYAFYIIDLDNFKKVNDTMGHTVGDKVLLDTAKKLCMVFSDKDFVGRVGGDEFAAFLKLQAVDHITGEKILQSKAKAICTKLNELYSDGNIKVNVSSSIGVAIYPKHGTKYSDLFKHADKALYVAKNNGKNQFHIYSK</sequence>
<dbReference type="RefSeq" id="WP_184651236.1">
    <property type="nucleotide sequence ID" value="NZ_JACHFR010000001.1"/>
</dbReference>
<protein>
    <submittedName>
        <fullName evidence="4 5">Diguanylate cyclase</fullName>
    </submittedName>
</protein>
<evidence type="ECO:0000259" key="3">
    <source>
        <dbReference type="PROSITE" id="PS50887"/>
    </source>
</evidence>
<dbReference type="Proteomes" id="UP000593591">
    <property type="component" value="Chromosome"/>
</dbReference>
<dbReference type="EMBL" id="CP031517">
    <property type="protein sequence ID" value="QOS40484.1"/>
    <property type="molecule type" value="Genomic_DNA"/>
</dbReference>
<evidence type="ECO:0000313" key="6">
    <source>
        <dbReference type="Proteomes" id="UP000578697"/>
    </source>
</evidence>
<feature type="transmembrane region" description="Helical" evidence="1">
    <location>
        <begin position="255"/>
        <end position="276"/>
    </location>
</feature>
<dbReference type="Pfam" id="PF08447">
    <property type="entry name" value="PAS_3"/>
    <property type="match status" value="1"/>
</dbReference>
<dbReference type="SUPFAM" id="SSF55785">
    <property type="entry name" value="PYP-like sensor domain (PAS domain)"/>
    <property type="match status" value="1"/>
</dbReference>
<dbReference type="PANTHER" id="PTHR44757:SF2">
    <property type="entry name" value="BIOFILM ARCHITECTURE MAINTENANCE PROTEIN MBAA"/>
    <property type="match status" value="1"/>
</dbReference>
<feature type="transmembrane region" description="Helical" evidence="1">
    <location>
        <begin position="6"/>
        <end position="28"/>
    </location>
</feature>
<feature type="domain" description="GGDEF" evidence="3">
    <location>
        <begin position="478"/>
        <end position="616"/>
    </location>
</feature>
<dbReference type="Pfam" id="PF00990">
    <property type="entry name" value="GGDEF"/>
    <property type="match status" value="1"/>
</dbReference>
<dbReference type="PROSITE" id="PS51257">
    <property type="entry name" value="PROKAR_LIPOPROTEIN"/>
    <property type="match status" value="1"/>
</dbReference>
<dbReference type="PROSITE" id="PS50887">
    <property type="entry name" value="GGDEF"/>
    <property type="match status" value="1"/>
</dbReference>
<dbReference type="Gene3D" id="3.30.70.270">
    <property type="match status" value="1"/>
</dbReference>
<evidence type="ECO:0000313" key="7">
    <source>
        <dbReference type="Proteomes" id="UP000593591"/>
    </source>
</evidence>